<dbReference type="PANTHER" id="PTHR11908:SF123">
    <property type="entry name" value="ALDEHYDE OXIDOREDUCTASE MOLYBDENUM-BINDING SUBUNIT PAOC"/>
    <property type="match status" value="1"/>
</dbReference>
<dbReference type="Pfam" id="PF20256">
    <property type="entry name" value="MoCoBD_2"/>
    <property type="match status" value="1"/>
</dbReference>
<accession>A0A4Q2U2A0</accession>
<dbReference type="Gene3D" id="3.90.1170.50">
    <property type="entry name" value="Aldehyde oxidase/xanthine dehydrogenase, a/b hammerhead"/>
    <property type="match status" value="1"/>
</dbReference>
<protein>
    <submittedName>
        <fullName evidence="2">Xanthine dehydrogenase family protein molybdopterin-binding subunit</fullName>
    </submittedName>
</protein>
<evidence type="ECO:0000259" key="1">
    <source>
        <dbReference type="SMART" id="SM01008"/>
    </source>
</evidence>
<feature type="domain" description="Aldehyde oxidase/xanthine dehydrogenase a/b hammerhead" evidence="1">
    <location>
        <begin position="34"/>
        <end position="139"/>
    </location>
</feature>
<dbReference type="Pfam" id="PF02738">
    <property type="entry name" value="MoCoBD_1"/>
    <property type="match status" value="1"/>
</dbReference>
<dbReference type="GO" id="GO:0016491">
    <property type="term" value="F:oxidoreductase activity"/>
    <property type="evidence" value="ECO:0007669"/>
    <property type="project" value="InterPro"/>
</dbReference>
<name>A0A4Q2U2A0_9HYPH</name>
<dbReference type="RefSeq" id="WP_129228325.1">
    <property type="nucleotide sequence ID" value="NZ_QYBB01000023.1"/>
</dbReference>
<dbReference type="OrthoDB" id="8428274at2"/>
<dbReference type="InterPro" id="IPR000674">
    <property type="entry name" value="Ald_Oxase/Xan_DH_a/b"/>
</dbReference>
<dbReference type="SUPFAM" id="SSF56003">
    <property type="entry name" value="Molybdenum cofactor-binding domain"/>
    <property type="match status" value="1"/>
</dbReference>
<organism evidence="2 3">
    <name type="scientific">Lichenibacterium minor</name>
    <dbReference type="NCBI Taxonomy" id="2316528"/>
    <lineage>
        <taxon>Bacteria</taxon>
        <taxon>Pseudomonadati</taxon>
        <taxon>Pseudomonadota</taxon>
        <taxon>Alphaproteobacteria</taxon>
        <taxon>Hyphomicrobiales</taxon>
        <taxon>Lichenihabitantaceae</taxon>
        <taxon>Lichenibacterium</taxon>
    </lineage>
</organism>
<proteinExistence type="predicted"/>
<dbReference type="InterPro" id="IPR008274">
    <property type="entry name" value="AldOxase/xan_DH_MoCoBD1"/>
</dbReference>
<keyword evidence="3" id="KW-1185">Reference proteome</keyword>
<dbReference type="Proteomes" id="UP000290759">
    <property type="component" value="Unassembled WGS sequence"/>
</dbReference>
<dbReference type="InterPro" id="IPR036856">
    <property type="entry name" value="Ald_Oxase/Xan_DH_a/b_sf"/>
</dbReference>
<dbReference type="SUPFAM" id="SSF54665">
    <property type="entry name" value="CO dehydrogenase molybdoprotein N-domain-like"/>
    <property type="match status" value="1"/>
</dbReference>
<dbReference type="Gene3D" id="3.30.365.10">
    <property type="entry name" value="Aldehyde oxidase/xanthine dehydrogenase, molybdopterin binding domain"/>
    <property type="match status" value="4"/>
</dbReference>
<dbReference type="PANTHER" id="PTHR11908">
    <property type="entry name" value="XANTHINE DEHYDROGENASE"/>
    <property type="match status" value="1"/>
</dbReference>
<dbReference type="InterPro" id="IPR016208">
    <property type="entry name" value="Ald_Oxase/xanthine_DH-like"/>
</dbReference>
<dbReference type="InterPro" id="IPR037165">
    <property type="entry name" value="AldOxase/xan_DH_Mopterin-bd_sf"/>
</dbReference>
<reference evidence="2 3" key="1">
    <citation type="submission" date="2018-12" db="EMBL/GenBank/DDBJ databases">
        <authorList>
            <person name="Grouzdev D.S."/>
            <person name="Krutkina M.S."/>
        </authorList>
    </citation>
    <scope>NUCLEOTIDE SEQUENCE [LARGE SCALE GENOMIC DNA]</scope>
    <source>
        <strain evidence="2 3">RmlP026</strain>
    </source>
</reference>
<sequence length="751" mass="79430">MDMTHPIGVTPLDTIQDGIVGKPLDRVDGPPKVTGTATYAYEYKEPDGIAYGYLVPSAIAKGRIATLDTAVAEKMPGVVAVLTYRNAPKQGKESQQVSPELVSDRIDHYGQAVACVVAETFEQARAAAYAVEIGYAPDPIATELAANLGKAFEPKSRGNTPADTSSGDAEAAYASAPVKVEVRYTTPLQTHAMMEPHATLAYWRRGQLILFTANQMPNRGQAILASVLNMPKDNIRIVSRYVGGGFGAKLTPHPDAVLAALASKVVDRPVKLALTRQQVFHSTFHRSDTIQRIRLGATPDGKLVSVAHQSWSGNQPGEENFEAAAEVTRSLYATPNIMTEHRLAALDVPVASAMRAPGEAVGMLAIECAMDELAEKLDMDPIELRAVNDATEDPTKHVPYSTRAMVPCLRKGAEMFGWNKRKAAPGLVRDGNWLVGLGVAAASRGNPLQPAKAWVRIGPDGVATTRAAMTDIGTGTYTILTQIAAELLGLPPDMVRTELGDTDFPPSSGSGGSFGAGSSGSALYDACMTMRQKLMLSAGMSGDGVVFKDGRVTQGNRSVTLASLAGPGGIEATGGIEPGDMHKMFSQQSYGAHFAEVGVDADTGEIRLRRMLGVFTAGRILNAKTARSQAIGGMVFGVGAALMEAMELDPRFGMFVNHNLAEYHVPVHADITAIDAVFLPELDDKSNPLKSKGIGELGICGAGAAVANAVYNATGVRIRDYPLTLDKVLAGFEAREHAERRSAVPSAVQGG</sequence>
<comment type="caution">
    <text evidence="2">The sequence shown here is derived from an EMBL/GenBank/DDBJ whole genome shotgun (WGS) entry which is preliminary data.</text>
</comment>
<dbReference type="EMBL" id="QYBB01000023">
    <property type="protein sequence ID" value="RYC30629.1"/>
    <property type="molecule type" value="Genomic_DNA"/>
</dbReference>
<dbReference type="AlphaFoldDB" id="A0A4Q2U2A0"/>
<dbReference type="GO" id="GO:0005506">
    <property type="term" value="F:iron ion binding"/>
    <property type="evidence" value="ECO:0007669"/>
    <property type="project" value="InterPro"/>
</dbReference>
<dbReference type="Pfam" id="PF01315">
    <property type="entry name" value="Ald_Xan_dh_C"/>
    <property type="match status" value="1"/>
</dbReference>
<reference evidence="2 3" key="2">
    <citation type="submission" date="2019-02" db="EMBL/GenBank/DDBJ databases">
        <title>'Lichenibacterium ramalinii' gen. nov. sp. nov., 'Lichenibacterium minor' gen. nov. sp. nov.</title>
        <authorList>
            <person name="Pankratov T."/>
        </authorList>
    </citation>
    <scope>NUCLEOTIDE SEQUENCE [LARGE SCALE GENOMIC DNA]</scope>
    <source>
        <strain evidence="2 3">RmlP026</strain>
    </source>
</reference>
<dbReference type="InterPro" id="IPR046867">
    <property type="entry name" value="AldOxase/xan_DH_MoCoBD2"/>
</dbReference>
<dbReference type="SMART" id="SM01008">
    <property type="entry name" value="Ald_Xan_dh_C"/>
    <property type="match status" value="1"/>
</dbReference>
<gene>
    <name evidence="2" type="ORF">D3273_18220</name>
</gene>
<evidence type="ECO:0000313" key="3">
    <source>
        <dbReference type="Proteomes" id="UP000290759"/>
    </source>
</evidence>
<evidence type="ECO:0000313" key="2">
    <source>
        <dbReference type="EMBL" id="RYC30629.1"/>
    </source>
</evidence>